<dbReference type="STRING" id="45056.Lade_0910"/>
<dbReference type="PATRIC" id="fig|45056.6.peg.942"/>
<dbReference type="OrthoDB" id="9813126at2"/>
<reference evidence="3 5" key="2">
    <citation type="submission" date="2018-12" db="EMBL/GenBank/DDBJ databases">
        <authorList>
            <consortium name="Pathogen Informatics"/>
        </authorList>
    </citation>
    <scope>NUCLEOTIDE SEQUENCE [LARGE SCALE GENOMIC DNA]</scope>
    <source>
        <strain evidence="3 5">NCTC12735</strain>
        <plasmid evidence="5">9</plasmid>
    </source>
</reference>
<gene>
    <name evidence="2" type="ORF">Lade_0910</name>
    <name evidence="3" type="ORF">NCTC12735_00468</name>
</gene>
<geneLocation type="plasmid" evidence="3 5">
    <name>9</name>
</geneLocation>
<evidence type="ECO:0000313" key="3">
    <source>
        <dbReference type="EMBL" id="VEH84848.1"/>
    </source>
</evidence>
<organism evidence="2 4">
    <name type="scientific">Legionella adelaidensis</name>
    <dbReference type="NCBI Taxonomy" id="45056"/>
    <lineage>
        <taxon>Bacteria</taxon>
        <taxon>Pseudomonadati</taxon>
        <taxon>Pseudomonadota</taxon>
        <taxon>Gammaproteobacteria</taxon>
        <taxon>Legionellales</taxon>
        <taxon>Legionellaceae</taxon>
        <taxon>Legionella</taxon>
    </lineage>
</organism>
<dbReference type="Gene3D" id="3.30.420.10">
    <property type="entry name" value="Ribonuclease H-like superfamily/Ribonuclease H"/>
    <property type="match status" value="1"/>
</dbReference>
<dbReference type="KEGG" id="ladl:NCTC12735_00468"/>
<keyword evidence="4" id="KW-1185">Reference proteome</keyword>
<accession>A0A0W0R5F1</accession>
<evidence type="ECO:0000313" key="2">
    <source>
        <dbReference type="EMBL" id="KTC66252.1"/>
    </source>
</evidence>
<dbReference type="AlphaFoldDB" id="A0A0W0R5F1"/>
<dbReference type="EMBL" id="LNKA01000001">
    <property type="protein sequence ID" value="KTC66252.1"/>
    <property type="molecule type" value="Genomic_DNA"/>
</dbReference>
<sequence length="116" mass="13510">MALFRRRFPKGVIVHSDRGSQYCSLQYKQLLNQNRLIGSMSRKGNCWNYAIAESFFHTPKVELIHNDCYQTREQAKLSVFQYIEGYLISKGFILHLTIKLHLSLNVQGKFSESSVH</sequence>
<evidence type="ECO:0000313" key="5">
    <source>
        <dbReference type="Proteomes" id="UP000281170"/>
    </source>
</evidence>
<evidence type="ECO:0000259" key="1">
    <source>
        <dbReference type="Pfam" id="PF13333"/>
    </source>
</evidence>
<dbReference type="SUPFAM" id="SSF53098">
    <property type="entry name" value="Ribonuclease H-like"/>
    <property type="match status" value="1"/>
</dbReference>
<dbReference type="PANTHER" id="PTHR46889:SF4">
    <property type="entry name" value="TRANSPOSASE INSO FOR INSERTION SEQUENCE ELEMENT IS911B-RELATED"/>
    <property type="match status" value="1"/>
</dbReference>
<reference evidence="2 4" key="1">
    <citation type="submission" date="2015-11" db="EMBL/GenBank/DDBJ databases">
        <title>Identification of large and diverse effector repertoires of 38 Legionella species.</title>
        <authorList>
            <person name="Burstein D."/>
            <person name="Amaro F."/>
            <person name="Zusman T."/>
            <person name="Lifshitz Z."/>
            <person name="Cohen O."/>
            <person name="Gilbert J.A."/>
            <person name="Pupko T."/>
            <person name="Shuman H.A."/>
            <person name="Segal G."/>
        </authorList>
    </citation>
    <scope>NUCLEOTIDE SEQUENCE [LARGE SCALE GENOMIC DNA]</scope>
    <source>
        <strain evidence="2 4">1762-AUS-E</strain>
    </source>
</reference>
<dbReference type="Pfam" id="PF13333">
    <property type="entry name" value="rve_2"/>
    <property type="match status" value="1"/>
</dbReference>
<dbReference type="InterPro" id="IPR050900">
    <property type="entry name" value="Transposase_IS3/IS150/IS904"/>
</dbReference>
<dbReference type="InterPro" id="IPR012337">
    <property type="entry name" value="RNaseH-like_sf"/>
</dbReference>
<dbReference type="GO" id="GO:0015074">
    <property type="term" value="P:DNA integration"/>
    <property type="evidence" value="ECO:0007669"/>
    <property type="project" value="InterPro"/>
</dbReference>
<dbReference type="Proteomes" id="UP000054859">
    <property type="component" value="Unassembled WGS sequence"/>
</dbReference>
<keyword evidence="3" id="KW-0614">Plasmid</keyword>
<protein>
    <submittedName>
        <fullName evidence="2">Transposase</fullName>
    </submittedName>
</protein>
<evidence type="ECO:0000313" key="4">
    <source>
        <dbReference type="Proteomes" id="UP000054859"/>
    </source>
</evidence>
<dbReference type="GO" id="GO:0003676">
    <property type="term" value="F:nucleic acid binding"/>
    <property type="evidence" value="ECO:0007669"/>
    <property type="project" value="InterPro"/>
</dbReference>
<dbReference type="EMBL" id="LR134418">
    <property type="protein sequence ID" value="VEH84848.1"/>
    <property type="molecule type" value="Genomic_DNA"/>
</dbReference>
<dbReference type="RefSeq" id="WP_058461941.1">
    <property type="nucleotide sequence ID" value="NZ_LR134418.1"/>
</dbReference>
<dbReference type="InterPro" id="IPR001584">
    <property type="entry name" value="Integrase_cat-core"/>
</dbReference>
<dbReference type="Proteomes" id="UP000281170">
    <property type="component" value="Plasmid 9"/>
</dbReference>
<feature type="domain" description="Integrase catalytic" evidence="1">
    <location>
        <begin position="53"/>
        <end position="86"/>
    </location>
</feature>
<dbReference type="PANTHER" id="PTHR46889">
    <property type="entry name" value="TRANSPOSASE INSF FOR INSERTION SEQUENCE IS3B-RELATED"/>
    <property type="match status" value="1"/>
</dbReference>
<name>A0A0W0R5F1_9GAMM</name>
<dbReference type="InterPro" id="IPR036397">
    <property type="entry name" value="RNaseH_sf"/>
</dbReference>
<proteinExistence type="predicted"/>